<comment type="caution">
    <text evidence="1">The sequence shown here is derived from an EMBL/GenBank/DDBJ whole genome shotgun (WGS) entry which is preliminary data.</text>
</comment>
<gene>
    <name evidence="1" type="ORF">LSTR_LSTR015620</name>
</gene>
<evidence type="ECO:0000313" key="2">
    <source>
        <dbReference type="Proteomes" id="UP000291343"/>
    </source>
</evidence>
<name>A0A482XKZ2_LAOST</name>
<protein>
    <submittedName>
        <fullName evidence="1">Uncharacterized protein</fullName>
    </submittedName>
</protein>
<proteinExistence type="predicted"/>
<dbReference type="EMBL" id="QKKF02006350">
    <property type="protein sequence ID" value="RZF46357.1"/>
    <property type="molecule type" value="Genomic_DNA"/>
</dbReference>
<dbReference type="Proteomes" id="UP000291343">
    <property type="component" value="Unassembled WGS sequence"/>
</dbReference>
<evidence type="ECO:0000313" key="1">
    <source>
        <dbReference type="EMBL" id="RZF46357.1"/>
    </source>
</evidence>
<accession>A0A482XKZ2</accession>
<sequence length="82" mass="9151">MVGWVEFGETKEKTIFIIGSYSHLAEGAQGPYLSDVLAPFQRLPLDEIISRIAHSVSLSWRIGSENRNFKNVMSVELAWLGG</sequence>
<reference evidence="1 2" key="1">
    <citation type="journal article" date="2017" name="Gigascience">
        <title>Genome sequence of the small brown planthopper, Laodelphax striatellus.</title>
        <authorList>
            <person name="Zhu J."/>
            <person name="Jiang F."/>
            <person name="Wang X."/>
            <person name="Yang P."/>
            <person name="Bao Y."/>
            <person name="Zhao W."/>
            <person name="Wang W."/>
            <person name="Lu H."/>
            <person name="Wang Q."/>
            <person name="Cui N."/>
            <person name="Li J."/>
            <person name="Chen X."/>
            <person name="Luo L."/>
            <person name="Yu J."/>
            <person name="Kang L."/>
            <person name="Cui F."/>
        </authorList>
    </citation>
    <scope>NUCLEOTIDE SEQUENCE [LARGE SCALE GENOMIC DNA]</scope>
    <source>
        <strain evidence="1">Lst14</strain>
    </source>
</reference>
<dbReference type="AlphaFoldDB" id="A0A482XKZ2"/>
<dbReference type="InParanoid" id="A0A482XKZ2"/>
<organism evidence="1 2">
    <name type="scientific">Laodelphax striatellus</name>
    <name type="common">Small brown planthopper</name>
    <name type="synonym">Delphax striatella</name>
    <dbReference type="NCBI Taxonomy" id="195883"/>
    <lineage>
        <taxon>Eukaryota</taxon>
        <taxon>Metazoa</taxon>
        <taxon>Ecdysozoa</taxon>
        <taxon>Arthropoda</taxon>
        <taxon>Hexapoda</taxon>
        <taxon>Insecta</taxon>
        <taxon>Pterygota</taxon>
        <taxon>Neoptera</taxon>
        <taxon>Paraneoptera</taxon>
        <taxon>Hemiptera</taxon>
        <taxon>Auchenorrhyncha</taxon>
        <taxon>Fulgoroidea</taxon>
        <taxon>Delphacidae</taxon>
        <taxon>Criomorphinae</taxon>
        <taxon>Laodelphax</taxon>
    </lineage>
</organism>
<keyword evidence="2" id="KW-1185">Reference proteome</keyword>